<dbReference type="PANTHER" id="PTHR11241">
    <property type="entry name" value="DEOXYURIDINE 5'-TRIPHOSPHATE NUCLEOTIDOHYDROLASE"/>
    <property type="match status" value="1"/>
</dbReference>
<evidence type="ECO:0000256" key="1">
    <source>
        <dbReference type="ARBA" id="ARBA00001946"/>
    </source>
</evidence>
<evidence type="ECO:0000256" key="2">
    <source>
        <dbReference type="ARBA" id="ARBA00006581"/>
    </source>
</evidence>
<feature type="binding site" evidence="8">
    <location>
        <position position="105"/>
    </location>
    <ligand>
        <name>substrate</name>
    </ligand>
</feature>
<evidence type="ECO:0000256" key="8">
    <source>
        <dbReference type="HAMAP-Rule" id="MF_00116"/>
    </source>
</evidence>
<protein>
    <recommendedName>
        <fullName evidence="8">Deoxyuridine 5'-triphosphate nucleotidohydrolase</fullName>
        <shortName evidence="8">dUTPase</shortName>
        <ecNumber evidence="8">3.6.1.23</ecNumber>
    </recommendedName>
    <alternativeName>
        <fullName evidence="8">dUTP pyrophosphatase</fullName>
    </alternativeName>
</protein>
<dbReference type="NCBIfam" id="NF001862">
    <property type="entry name" value="PRK00601.1"/>
    <property type="match status" value="1"/>
</dbReference>
<dbReference type="SUPFAM" id="SSF51283">
    <property type="entry name" value="dUTPase-like"/>
    <property type="match status" value="1"/>
</dbReference>
<evidence type="ECO:0000256" key="3">
    <source>
        <dbReference type="ARBA" id="ARBA00022723"/>
    </source>
</evidence>
<dbReference type="FunFam" id="2.70.40.10:FF:000008">
    <property type="entry name" value="Deoxyuridine 5'-triphosphate nucleotidohydrolase"/>
    <property type="match status" value="1"/>
</dbReference>
<comment type="pathway">
    <text evidence="8">Pyrimidine metabolism; dUMP biosynthesis; dUMP from dCTP (dUTP route): step 2/2.</text>
</comment>
<dbReference type="GO" id="GO:0046081">
    <property type="term" value="P:dUTP catabolic process"/>
    <property type="evidence" value="ECO:0007669"/>
    <property type="project" value="InterPro"/>
</dbReference>
<dbReference type="Pfam" id="PF00692">
    <property type="entry name" value="dUTPase"/>
    <property type="match status" value="1"/>
</dbReference>
<dbReference type="AlphaFoldDB" id="A0A4S8NNY8"/>
<keyword evidence="5 8" id="KW-0460">Magnesium</keyword>
<name>A0A4S8NNY8_9ACTN</name>
<keyword evidence="4 8" id="KW-0378">Hydrolase</keyword>
<reference evidence="10 11" key="1">
    <citation type="journal article" date="2009" name="Int. J. Syst. Evol. Microbiol.">
        <title>Nocardioides caeni sp. nov., isolated from wastewater.</title>
        <authorList>
            <person name="Yoon J.H."/>
            <person name="Kang S.J."/>
            <person name="Park S."/>
            <person name="Kim W."/>
            <person name="Oh T.K."/>
        </authorList>
    </citation>
    <scope>NUCLEOTIDE SEQUENCE [LARGE SCALE GENOMIC DNA]</scope>
    <source>
        <strain evidence="10 11">DSM 23134</strain>
    </source>
</reference>
<dbReference type="InterPro" id="IPR029054">
    <property type="entry name" value="dUTPase-like"/>
</dbReference>
<feature type="binding site" evidence="8">
    <location>
        <begin position="109"/>
        <end position="111"/>
    </location>
    <ligand>
        <name>substrate</name>
    </ligand>
</feature>
<evidence type="ECO:0000313" key="11">
    <source>
        <dbReference type="Proteomes" id="UP000307087"/>
    </source>
</evidence>
<dbReference type="GO" id="GO:0006226">
    <property type="term" value="P:dUMP biosynthetic process"/>
    <property type="evidence" value="ECO:0007669"/>
    <property type="project" value="UniProtKB-UniRule"/>
</dbReference>
<dbReference type="UniPathway" id="UPA00610">
    <property type="reaction ID" value="UER00666"/>
</dbReference>
<dbReference type="Proteomes" id="UP000307087">
    <property type="component" value="Unassembled WGS sequence"/>
</dbReference>
<keyword evidence="3 8" id="KW-0479">Metal-binding</keyword>
<evidence type="ECO:0000256" key="5">
    <source>
        <dbReference type="ARBA" id="ARBA00022842"/>
    </source>
</evidence>
<dbReference type="PANTHER" id="PTHR11241:SF0">
    <property type="entry name" value="DEOXYURIDINE 5'-TRIPHOSPHATE NUCLEOTIDOHYDROLASE"/>
    <property type="match status" value="1"/>
</dbReference>
<gene>
    <name evidence="8" type="primary">dut</name>
    <name evidence="10" type="ORF">E9934_03205</name>
</gene>
<dbReference type="InterPro" id="IPR036157">
    <property type="entry name" value="dUTPase-like_sf"/>
</dbReference>
<dbReference type="OrthoDB" id="9809956at2"/>
<evidence type="ECO:0000256" key="7">
    <source>
        <dbReference type="ARBA" id="ARBA00047686"/>
    </source>
</evidence>
<evidence type="ECO:0000313" key="10">
    <source>
        <dbReference type="EMBL" id="THV18630.1"/>
    </source>
</evidence>
<dbReference type="InterPro" id="IPR008181">
    <property type="entry name" value="dUTPase"/>
</dbReference>
<evidence type="ECO:0000256" key="4">
    <source>
        <dbReference type="ARBA" id="ARBA00022801"/>
    </source>
</evidence>
<accession>A0A4S8NNY8</accession>
<feature type="binding site" evidence="8">
    <location>
        <begin position="92"/>
        <end position="94"/>
    </location>
    <ligand>
        <name>substrate</name>
    </ligand>
</feature>
<dbReference type="NCBIfam" id="TIGR00576">
    <property type="entry name" value="dut"/>
    <property type="match status" value="1"/>
</dbReference>
<sequence>MIPSVLWQAVVRVVPVSTDVPRDPDAGSQELVVQIQQLDPGLPLPAYAHPGDAGADLLAAADISLAPGERGLVPTGVAIALPEGHVALIHPRSGLAARHGLSIVNTPGTVDAGYRGEIKVLLINHDPVEPIELKRGDRIAQLVIQRVERARFVAVDALTDTARGAGGYGSTGGF</sequence>
<comment type="catalytic activity">
    <reaction evidence="7 8">
        <text>dUTP + H2O = dUMP + diphosphate + H(+)</text>
        <dbReference type="Rhea" id="RHEA:10248"/>
        <dbReference type="ChEBI" id="CHEBI:15377"/>
        <dbReference type="ChEBI" id="CHEBI:15378"/>
        <dbReference type="ChEBI" id="CHEBI:33019"/>
        <dbReference type="ChEBI" id="CHEBI:61555"/>
        <dbReference type="ChEBI" id="CHEBI:246422"/>
        <dbReference type="EC" id="3.6.1.23"/>
    </reaction>
</comment>
<comment type="function">
    <text evidence="8">This enzyme is involved in nucleotide metabolism: it produces dUMP, the immediate precursor of thymidine nucleotides and it decreases the intracellular concentration of dUTP so that uracil cannot be incorporated into DNA.</text>
</comment>
<dbReference type="Gene3D" id="2.70.40.10">
    <property type="match status" value="1"/>
</dbReference>
<comment type="similarity">
    <text evidence="2 8">Belongs to the dUTPase family.</text>
</comment>
<proteinExistence type="inferred from homology"/>
<comment type="caution">
    <text evidence="10">The sequence shown here is derived from an EMBL/GenBank/DDBJ whole genome shotgun (WGS) entry which is preliminary data.</text>
</comment>
<dbReference type="GO" id="GO:0000287">
    <property type="term" value="F:magnesium ion binding"/>
    <property type="evidence" value="ECO:0007669"/>
    <property type="project" value="UniProtKB-UniRule"/>
</dbReference>
<keyword evidence="6 8" id="KW-0546">Nucleotide metabolism</keyword>
<dbReference type="CDD" id="cd07557">
    <property type="entry name" value="trimeric_dUTPase"/>
    <property type="match status" value="1"/>
</dbReference>
<keyword evidence="11" id="KW-1185">Reference proteome</keyword>
<organism evidence="10 11">
    <name type="scientific">Nocardioides caeni</name>
    <dbReference type="NCBI Taxonomy" id="574700"/>
    <lineage>
        <taxon>Bacteria</taxon>
        <taxon>Bacillati</taxon>
        <taxon>Actinomycetota</taxon>
        <taxon>Actinomycetes</taxon>
        <taxon>Propionibacteriales</taxon>
        <taxon>Nocardioidaceae</taxon>
        <taxon>Nocardioides</taxon>
    </lineage>
</organism>
<dbReference type="GO" id="GO:0004170">
    <property type="term" value="F:dUTP diphosphatase activity"/>
    <property type="evidence" value="ECO:0007669"/>
    <property type="project" value="UniProtKB-UniRule"/>
</dbReference>
<comment type="cofactor">
    <cofactor evidence="1 8">
        <name>Mg(2+)</name>
        <dbReference type="ChEBI" id="CHEBI:18420"/>
    </cofactor>
</comment>
<comment type="caution">
    <text evidence="8">Lacks conserved residue(s) required for the propagation of feature annotation.</text>
</comment>
<dbReference type="InterPro" id="IPR033704">
    <property type="entry name" value="dUTPase_trimeric"/>
</dbReference>
<evidence type="ECO:0000259" key="9">
    <source>
        <dbReference type="Pfam" id="PF00692"/>
    </source>
</evidence>
<feature type="domain" description="dUTPase-like" evidence="9">
    <location>
        <begin position="43"/>
        <end position="172"/>
    </location>
</feature>
<dbReference type="EMBL" id="STGW01000001">
    <property type="protein sequence ID" value="THV18630.1"/>
    <property type="molecule type" value="Genomic_DNA"/>
</dbReference>
<evidence type="ECO:0000256" key="6">
    <source>
        <dbReference type="ARBA" id="ARBA00023080"/>
    </source>
</evidence>
<dbReference type="HAMAP" id="MF_00116">
    <property type="entry name" value="dUTPase_bact"/>
    <property type="match status" value="1"/>
</dbReference>
<dbReference type="EC" id="3.6.1.23" evidence="8"/>